<sequence>MADNSIVGDYNFTETRNGKYAVVFFYPLDFTFVCPSELIAMDHRMDKLTELGVEVVGVSIDSHHSHYAWKNTAINDGGVGKLRYTLAADMDHSIAQAYGIQSDGGDSYYPAGTAMRANFVIDQKGIVRHQVVNDEPLGRNMDEVVRIVEALQFFEQNGQVCAAGWQKGDAGMVNTAEGVATYLTENAENL</sequence>
<evidence type="ECO:0000256" key="5">
    <source>
        <dbReference type="ARBA" id="ARBA00023157"/>
    </source>
</evidence>
<dbReference type="EMBL" id="UINC01029604">
    <property type="protein sequence ID" value="SVB12591.1"/>
    <property type="molecule type" value="Genomic_DNA"/>
</dbReference>
<evidence type="ECO:0000256" key="2">
    <source>
        <dbReference type="ARBA" id="ARBA00009796"/>
    </source>
</evidence>
<evidence type="ECO:0000256" key="1">
    <source>
        <dbReference type="ARBA" id="ARBA00004496"/>
    </source>
</evidence>
<name>A0A382BGG1_9ZZZZ</name>
<evidence type="ECO:0000259" key="7">
    <source>
        <dbReference type="PROSITE" id="PS51352"/>
    </source>
</evidence>
<organism evidence="8">
    <name type="scientific">marine metagenome</name>
    <dbReference type="NCBI Taxonomy" id="408172"/>
    <lineage>
        <taxon>unclassified sequences</taxon>
        <taxon>metagenomes</taxon>
        <taxon>ecological metagenomes</taxon>
    </lineage>
</organism>
<dbReference type="Pfam" id="PF00578">
    <property type="entry name" value="AhpC-TSA"/>
    <property type="match status" value="1"/>
</dbReference>
<dbReference type="InterPro" id="IPR036249">
    <property type="entry name" value="Thioredoxin-like_sf"/>
</dbReference>
<accession>A0A382BGG1</accession>
<evidence type="ECO:0000256" key="6">
    <source>
        <dbReference type="ARBA" id="ARBA00023284"/>
    </source>
</evidence>
<dbReference type="PANTHER" id="PTHR10681">
    <property type="entry name" value="THIOREDOXIN PEROXIDASE"/>
    <property type="match status" value="1"/>
</dbReference>
<proteinExistence type="inferred from homology"/>
<gene>
    <name evidence="8" type="ORF">METZ01_LOCUS165445</name>
</gene>
<dbReference type="FunFam" id="3.40.30.10:FF:000002">
    <property type="entry name" value="Alkyl hydroperoxide reductase C"/>
    <property type="match status" value="1"/>
</dbReference>
<dbReference type="InterPro" id="IPR050217">
    <property type="entry name" value="Peroxiredoxin"/>
</dbReference>
<dbReference type="GO" id="GO:0006979">
    <property type="term" value="P:response to oxidative stress"/>
    <property type="evidence" value="ECO:0007669"/>
    <property type="project" value="TreeGrafter"/>
</dbReference>
<dbReference type="GO" id="GO:0042744">
    <property type="term" value="P:hydrogen peroxide catabolic process"/>
    <property type="evidence" value="ECO:0007669"/>
    <property type="project" value="TreeGrafter"/>
</dbReference>
<evidence type="ECO:0000256" key="4">
    <source>
        <dbReference type="ARBA" id="ARBA00023002"/>
    </source>
</evidence>
<comment type="similarity">
    <text evidence="2">Belongs to the peroxiredoxin family. AhpC/Prx1 subfamily.</text>
</comment>
<dbReference type="InterPro" id="IPR024706">
    <property type="entry name" value="Peroxiredoxin_AhpC-typ"/>
</dbReference>
<dbReference type="InterPro" id="IPR000866">
    <property type="entry name" value="AhpC/TSA"/>
</dbReference>
<dbReference type="InterPro" id="IPR019479">
    <property type="entry name" value="Peroxiredoxin_C"/>
</dbReference>
<dbReference type="Gene3D" id="3.40.30.10">
    <property type="entry name" value="Glutaredoxin"/>
    <property type="match status" value="1"/>
</dbReference>
<dbReference type="SUPFAM" id="SSF52833">
    <property type="entry name" value="Thioredoxin-like"/>
    <property type="match status" value="1"/>
</dbReference>
<dbReference type="InterPro" id="IPR013766">
    <property type="entry name" value="Thioredoxin_domain"/>
</dbReference>
<evidence type="ECO:0000256" key="3">
    <source>
        <dbReference type="ARBA" id="ARBA00022490"/>
    </source>
</evidence>
<dbReference type="PROSITE" id="PS51352">
    <property type="entry name" value="THIOREDOXIN_2"/>
    <property type="match status" value="1"/>
</dbReference>
<dbReference type="Pfam" id="PF10417">
    <property type="entry name" value="1-cysPrx_C"/>
    <property type="match status" value="1"/>
</dbReference>
<comment type="subcellular location">
    <subcellularLocation>
        <location evidence="1">Cytoplasm</location>
    </subcellularLocation>
</comment>
<keyword evidence="4" id="KW-0560">Oxidoreductase</keyword>
<protein>
    <recommendedName>
        <fullName evidence="7">Thioredoxin domain-containing protein</fullName>
    </recommendedName>
</protein>
<keyword evidence="6" id="KW-0676">Redox-active center</keyword>
<keyword evidence="5" id="KW-1015">Disulfide bond</keyword>
<dbReference type="AlphaFoldDB" id="A0A382BGG1"/>
<dbReference type="GO" id="GO:0008379">
    <property type="term" value="F:thioredoxin peroxidase activity"/>
    <property type="evidence" value="ECO:0007669"/>
    <property type="project" value="TreeGrafter"/>
</dbReference>
<dbReference type="CDD" id="cd03015">
    <property type="entry name" value="PRX_Typ2cys"/>
    <property type="match status" value="1"/>
</dbReference>
<dbReference type="PANTHER" id="PTHR10681:SF128">
    <property type="entry name" value="THIOREDOXIN-DEPENDENT PEROXIDE REDUCTASE, MITOCHONDRIAL"/>
    <property type="match status" value="1"/>
</dbReference>
<reference evidence="8" key="1">
    <citation type="submission" date="2018-05" db="EMBL/GenBank/DDBJ databases">
        <authorList>
            <person name="Lanie J.A."/>
            <person name="Ng W.-L."/>
            <person name="Kazmierczak K.M."/>
            <person name="Andrzejewski T.M."/>
            <person name="Davidsen T.M."/>
            <person name="Wayne K.J."/>
            <person name="Tettelin H."/>
            <person name="Glass J.I."/>
            <person name="Rusch D."/>
            <person name="Podicherti R."/>
            <person name="Tsui H.-C.T."/>
            <person name="Winkler M.E."/>
        </authorList>
    </citation>
    <scope>NUCLEOTIDE SEQUENCE</scope>
</reference>
<keyword evidence="3" id="KW-0963">Cytoplasm</keyword>
<evidence type="ECO:0000313" key="8">
    <source>
        <dbReference type="EMBL" id="SVB12591.1"/>
    </source>
</evidence>
<dbReference type="GO" id="GO:0033554">
    <property type="term" value="P:cellular response to stress"/>
    <property type="evidence" value="ECO:0007669"/>
    <property type="project" value="TreeGrafter"/>
</dbReference>
<dbReference type="GO" id="GO:0005829">
    <property type="term" value="C:cytosol"/>
    <property type="evidence" value="ECO:0007669"/>
    <property type="project" value="TreeGrafter"/>
</dbReference>
<dbReference type="GO" id="GO:0045454">
    <property type="term" value="P:cell redox homeostasis"/>
    <property type="evidence" value="ECO:0007669"/>
    <property type="project" value="TreeGrafter"/>
</dbReference>
<feature type="domain" description="Thioredoxin" evidence="7">
    <location>
        <begin position="1"/>
        <end position="153"/>
    </location>
</feature>
<dbReference type="PIRSF" id="PIRSF000239">
    <property type="entry name" value="AHPC"/>
    <property type="match status" value="1"/>
</dbReference>